<accession>A0A382Y9W7</accession>
<dbReference type="AlphaFoldDB" id="A0A382Y9W7"/>
<evidence type="ECO:0000313" key="1">
    <source>
        <dbReference type="EMBL" id="SVD80024.1"/>
    </source>
</evidence>
<feature type="non-terminal residue" evidence="1">
    <location>
        <position position="45"/>
    </location>
</feature>
<sequence length="45" mass="5510">MPIYDEERGISKTNQHKIFFHLTRIRSMDDQNRINSVQLNFWKTT</sequence>
<proteinExistence type="predicted"/>
<reference evidence="1" key="1">
    <citation type="submission" date="2018-05" db="EMBL/GenBank/DDBJ databases">
        <authorList>
            <person name="Lanie J.A."/>
            <person name="Ng W.-L."/>
            <person name="Kazmierczak K.M."/>
            <person name="Andrzejewski T.M."/>
            <person name="Davidsen T.M."/>
            <person name="Wayne K.J."/>
            <person name="Tettelin H."/>
            <person name="Glass J.I."/>
            <person name="Rusch D."/>
            <person name="Podicherti R."/>
            <person name="Tsui H.-C.T."/>
            <person name="Winkler M.E."/>
        </authorList>
    </citation>
    <scope>NUCLEOTIDE SEQUENCE</scope>
</reference>
<protein>
    <submittedName>
        <fullName evidence="1">Uncharacterized protein</fullName>
    </submittedName>
</protein>
<gene>
    <name evidence="1" type="ORF">METZ01_LOCUS432878</name>
</gene>
<name>A0A382Y9W7_9ZZZZ</name>
<dbReference type="EMBL" id="UINC01174080">
    <property type="protein sequence ID" value="SVD80024.1"/>
    <property type="molecule type" value="Genomic_DNA"/>
</dbReference>
<organism evidence="1">
    <name type="scientific">marine metagenome</name>
    <dbReference type="NCBI Taxonomy" id="408172"/>
    <lineage>
        <taxon>unclassified sequences</taxon>
        <taxon>metagenomes</taxon>
        <taxon>ecological metagenomes</taxon>
    </lineage>
</organism>